<proteinExistence type="inferred from homology"/>
<dbReference type="GeneID" id="37269136"/>
<dbReference type="SUPFAM" id="SSF56112">
    <property type="entry name" value="Protein kinase-like (PK-like)"/>
    <property type="match status" value="1"/>
</dbReference>
<evidence type="ECO:0000259" key="11">
    <source>
        <dbReference type="PROSITE" id="PS50011"/>
    </source>
</evidence>
<dbReference type="EMBL" id="KZ819285">
    <property type="protein sequence ID" value="PWO00535.1"/>
    <property type="molecule type" value="Genomic_DNA"/>
</dbReference>
<feature type="binding site" evidence="9">
    <location>
        <position position="307"/>
    </location>
    <ligand>
        <name>ATP</name>
        <dbReference type="ChEBI" id="CHEBI:30616"/>
    </ligand>
</feature>
<dbReference type="InterPro" id="IPR008271">
    <property type="entry name" value="Ser/Thr_kinase_AS"/>
</dbReference>
<evidence type="ECO:0000313" key="13">
    <source>
        <dbReference type="Proteomes" id="UP000245946"/>
    </source>
</evidence>
<dbReference type="Pfam" id="PF00069">
    <property type="entry name" value="Pkinase"/>
    <property type="match status" value="1"/>
</dbReference>
<keyword evidence="1" id="KW-0723">Serine/threonine-protein kinase</keyword>
<dbReference type="RefSeq" id="XP_025600813.1">
    <property type="nucleotide sequence ID" value="XM_025741592.1"/>
</dbReference>
<evidence type="ECO:0000256" key="2">
    <source>
        <dbReference type="ARBA" id="ARBA00022553"/>
    </source>
</evidence>
<feature type="compositionally biased region" description="Gly residues" evidence="10">
    <location>
        <begin position="55"/>
        <end position="65"/>
    </location>
</feature>
<accession>A0A316ZHM3</accession>
<dbReference type="STRING" id="58919.A0A316ZHM3"/>
<feature type="compositionally biased region" description="Low complexity" evidence="10">
    <location>
        <begin position="1"/>
        <end position="49"/>
    </location>
</feature>
<name>A0A316ZHM3_9BASI</name>
<evidence type="ECO:0000313" key="12">
    <source>
        <dbReference type="EMBL" id="PWO00535.1"/>
    </source>
</evidence>
<evidence type="ECO:0000256" key="9">
    <source>
        <dbReference type="PROSITE-ProRule" id="PRU10141"/>
    </source>
</evidence>
<keyword evidence="4 9" id="KW-0547">Nucleotide-binding</keyword>
<dbReference type="PANTHER" id="PTHR48013:SF25">
    <property type="entry name" value="MAP KINASE KINASE PBS2"/>
    <property type="match status" value="1"/>
</dbReference>
<dbReference type="PANTHER" id="PTHR48013">
    <property type="entry name" value="DUAL SPECIFICITY MITOGEN-ACTIVATED PROTEIN KINASE KINASE 5-RELATED"/>
    <property type="match status" value="1"/>
</dbReference>
<evidence type="ECO:0000256" key="7">
    <source>
        <dbReference type="ARBA" id="ARBA00038035"/>
    </source>
</evidence>
<dbReference type="PROSITE" id="PS00108">
    <property type="entry name" value="PROTEIN_KINASE_ST"/>
    <property type="match status" value="1"/>
</dbReference>
<protein>
    <recommendedName>
        <fullName evidence="8">mitogen-activated protein kinase kinase</fullName>
        <ecNumber evidence="8">2.7.12.2</ecNumber>
    </recommendedName>
</protein>
<evidence type="ECO:0000256" key="3">
    <source>
        <dbReference type="ARBA" id="ARBA00022679"/>
    </source>
</evidence>
<dbReference type="GO" id="GO:0071474">
    <property type="term" value="P:cellular hyperosmotic response"/>
    <property type="evidence" value="ECO:0007669"/>
    <property type="project" value="TreeGrafter"/>
</dbReference>
<organism evidence="12 13">
    <name type="scientific">Tilletiopsis washingtonensis</name>
    <dbReference type="NCBI Taxonomy" id="58919"/>
    <lineage>
        <taxon>Eukaryota</taxon>
        <taxon>Fungi</taxon>
        <taxon>Dikarya</taxon>
        <taxon>Basidiomycota</taxon>
        <taxon>Ustilaginomycotina</taxon>
        <taxon>Exobasidiomycetes</taxon>
        <taxon>Entylomatales</taxon>
        <taxon>Entylomatales incertae sedis</taxon>
        <taxon>Tilletiopsis</taxon>
    </lineage>
</organism>
<evidence type="ECO:0000256" key="6">
    <source>
        <dbReference type="ARBA" id="ARBA00022840"/>
    </source>
</evidence>
<dbReference type="PROSITE" id="PS50011">
    <property type="entry name" value="PROTEIN_KINASE_DOM"/>
    <property type="match status" value="1"/>
</dbReference>
<evidence type="ECO:0000256" key="1">
    <source>
        <dbReference type="ARBA" id="ARBA00022527"/>
    </source>
</evidence>
<feature type="region of interest" description="Disordered" evidence="10">
    <location>
        <begin position="560"/>
        <end position="589"/>
    </location>
</feature>
<gene>
    <name evidence="12" type="ORF">FA09DRAFT_327951</name>
</gene>
<feature type="domain" description="Protein kinase" evidence="11">
    <location>
        <begin position="278"/>
        <end position="537"/>
    </location>
</feature>
<dbReference type="InterPro" id="IPR011009">
    <property type="entry name" value="Kinase-like_dom_sf"/>
</dbReference>
<sequence length="589" mass="61296">MSSTSSSSSADGRGSAAPGPSSLASSMGDMSLSGGAQSRPPAPRAAASGGPPPRGGGGPPGGSGGPQPRHTGAGIGSIASVNSRARAMATGPLPPSLQAKLAANANRGSPSPQFTHMSPDQRLDSASLLSRGGGGPGGIGAPGSGAPSMNAPGAPGLSSLRGGPMRTTSAPAVPAPGAGGMAARRARGGLKLSDMGINMDANGPPPPGVPGAPPAKRLAPPGRLAGASAGNLMSSAFSNFSNVVDPSGRLNFAGKAVLHRSGVDFHNGTSFNINMEDLELLDELGKGNYGSVRMVRHMTTKIDMAMKEIRLELDESKLHGIITELDILHRAIAPEIVEFYGAFFVESCVYYCIEYMDAGSLEALYDGPCSIPEDVLARIVGSMVRGLSFLKDELQIMHRDVKPTNVLMNTRGECKLCDFGVSGQLEKSLAKTNIGCQSYMAPERIKGESQNLVSTYTVASDVWSLGLTIVEVTLGTYPYPPETYSNVFAQLQAIVHGDPPQLPAMYTDVARDFTDGCLEKVPERRSTYASMLKHPWLIADAEKGKDGVDMKGWVEEALRKRGERKARESQTNIPAAVDARPVRASAPPP</sequence>
<evidence type="ECO:0000256" key="8">
    <source>
        <dbReference type="ARBA" id="ARBA00038999"/>
    </source>
</evidence>
<feature type="region of interest" description="Disordered" evidence="10">
    <location>
        <begin position="1"/>
        <end position="182"/>
    </location>
</feature>
<dbReference type="OrthoDB" id="10252354at2759"/>
<keyword evidence="5 12" id="KW-0418">Kinase</keyword>
<dbReference type="GO" id="GO:0032991">
    <property type="term" value="C:protein-containing complex"/>
    <property type="evidence" value="ECO:0007669"/>
    <property type="project" value="UniProtKB-ARBA"/>
</dbReference>
<keyword evidence="13" id="KW-1185">Reference proteome</keyword>
<dbReference type="GO" id="GO:0005524">
    <property type="term" value="F:ATP binding"/>
    <property type="evidence" value="ECO:0007669"/>
    <property type="project" value="UniProtKB-UniRule"/>
</dbReference>
<dbReference type="Proteomes" id="UP000245946">
    <property type="component" value="Unassembled WGS sequence"/>
</dbReference>
<dbReference type="InterPro" id="IPR017441">
    <property type="entry name" value="Protein_kinase_ATP_BS"/>
</dbReference>
<keyword evidence="2" id="KW-0597">Phosphoprotein</keyword>
<reference evidence="12 13" key="1">
    <citation type="journal article" date="2018" name="Mol. Biol. Evol.">
        <title>Broad Genomic Sampling Reveals a Smut Pathogenic Ancestry of the Fungal Clade Ustilaginomycotina.</title>
        <authorList>
            <person name="Kijpornyongpan T."/>
            <person name="Mondo S.J."/>
            <person name="Barry K."/>
            <person name="Sandor L."/>
            <person name="Lee J."/>
            <person name="Lipzen A."/>
            <person name="Pangilinan J."/>
            <person name="LaButti K."/>
            <person name="Hainaut M."/>
            <person name="Henrissat B."/>
            <person name="Grigoriev I.V."/>
            <person name="Spatafora J.W."/>
            <person name="Aime M.C."/>
        </authorList>
    </citation>
    <scope>NUCLEOTIDE SEQUENCE [LARGE SCALE GENOMIC DNA]</scope>
    <source>
        <strain evidence="12 13">MCA 4186</strain>
    </source>
</reference>
<dbReference type="SMART" id="SM00220">
    <property type="entry name" value="S_TKc"/>
    <property type="match status" value="1"/>
</dbReference>
<keyword evidence="6 9" id="KW-0067">ATP-binding</keyword>
<dbReference type="Gene3D" id="1.10.510.10">
    <property type="entry name" value="Transferase(Phosphotransferase) domain 1"/>
    <property type="match status" value="1"/>
</dbReference>
<evidence type="ECO:0000256" key="10">
    <source>
        <dbReference type="SAM" id="MobiDB-lite"/>
    </source>
</evidence>
<feature type="compositionally biased region" description="Polar residues" evidence="10">
    <location>
        <begin position="106"/>
        <end position="118"/>
    </location>
</feature>
<dbReference type="GO" id="GO:0004708">
    <property type="term" value="F:MAP kinase kinase activity"/>
    <property type="evidence" value="ECO:0007669"/>
    <property type="project" value="UniProtKB-EC"/>
</dbReference>
<evidence type="ECO:0000256" key="4">
    <source>
        <dbReference type="ARBA" id="ARBA00022741"/>
    </source>
</evidence>
<feature type="compositionally biased region" description="Gly residues" evidence="10">
    <location>
        <begin position="131"/>
        <end position="143"/>
    </location>
</feature>
<dbReference type="FunFam" id="3.30.200.20:FF:000341">
    <property type="entry name" value="MAP kinase kinase PBS2"/>
    <property type="match status" value="1"/>
</dbReference>
<dbReference type="GO" id="GO:0005737">
    <property type="term" value="C:cytoplasm"/>
    <property type="evidence" value="ECO:0007669"/>
    <property type="project" value="UniProtKB-ARBA"/>
</dbReference>
<dbReference type="GO" id="GO:0004674">
    <property type="term" value="F:protein serine/threonine kinase activity"/>
    <property type="evidence" value="ECO:0007669"/>
    <property type="project" value="UniProtKB-KW"/>
</dbReference>
<dbReference type="EC" id="2.7.12.2" evidence="8"/>
<dbReference type="PROSITE" id="PS00107">
    <property type="entry name" value="PROTEIN_KINASE_ATP"/>
    <property type="match status" value="1"/>
</dbReference>
<dbReference type="Gene3D" id="3.30.200.20">
    <property type="entry name" value="Phosphorylase Kinase, domain 1"/>
    <property type="match status" value="1"/>
</dbReference>
<comment type="similarity">
    <text evidence="7">Belongs to the protein kinase superfamily. STE Ser/Thr protein kinase family. MAP kinase kinase subfamily.</text>
</comment>
<keyword evidence="3" id="KW-0808">Transferase</keyword>
<dbReference type="InterPro" id="IPR000719">
    <property type="entry name" value="Prot_kinase_dom"/>
</dbReference>
<dbReference type="GO" id="GO:0038066">
    <property type="term" value="P:p38MAPK cascade"/>
    <property type="evidence" value="ECO:0007669"/>
    <property type="project" value="UniProtKB-ARBA"/>
</dbReference>
<evidence type="ECO:0000256" key="5">
    <source>
        <dbReference type="ARBA" id="ARBA00022777"/>
    </source>
</evidence>
<dbReference type="AlphaFoldDB" id="A0A316ZHM3"/>